<dbReference type="SUPFAM" id="SSF46785">
    <property type="entry name" value="Winged helix' DNA-binding domain"/>
    <property type="match status" value="1"/>
</dbReference>
<gene>
    <name evidence="6" type="ORF">SAMN04489720_0130</name>
</gene>
<dbReference type="Pfam" id="PF00126">
    <property type="entry name" value="HTH_1"/>
    <property type="match status" value="1"/>
</dbReference>
<evidence type="ECO:0000313" key="6">
    <source>
        <dbReference type="EMBL" id="SDH12643.1"/>
    </source>
</evidence>
<feature type="domain" description="HTH lysR-type" evidence="5">
    <location>
        <begin position="1"/>
        <end position="58"/>
    </location>
</feature>
<keyword evidence="2" id="KW-0805">Transcription regulation</keyword>
<dbReference type="PANTHER" id="PTHR30346">
    <property type="entry name" value="TRANSCRIPTIONAL DUAL REGULATOR HCAR-RELATED"/>
    <property type="match status" value="1"/>
</dbReference>
<evidence type="ECO:0000313" key="7">
    <source>
        <dbReference type="Proteomes" id="UP000198822"/>
    </source>
</evidence>
<dbReference type="InterPro" id="IPR000847">
    <property type="entry name" value="LysR_HTH_N"/>
</dbReference>
<proteinExistence type="inferred from homology"/>
<protein>
    <submittedName>
        <fullName evidence="6">DNA-binding transcriptional regulator, LysR family</fullName>
    </submittedName>
</protein>
<evidence type="ECO:0000256" key="4">
    <source>
        <dbReference type="ARBA" id="ARBA00023163"/>
    </source>
</evidence>
<name>A0A1G7ZVH6_9MICO</name>
<evidence type="ECO:0000259" key="5">
    <source>
        <dbReference type="PROSITE" id="PS50931"/>
    </source>
</evidence>
<dbReference type="InterPro" id="IPR036390">
    <property type="entry name" value="WH_DNA-bd_sf"/>
</dbReference>
<keyword evidence="4" id="KW-0804">Transcription</keyword>
<dbReference type="GO" id="GO:0003677">
    <property type="term" value="F:DNA binding"/>
    <property type="evidence" value="ECO:0007669"/>
    <property type="project" value="UniProtKB-KW"/>
</dbReference>
<evidence type="ECO:0000256" key="2">
    <source>
        <dbReference type="ARBA" id="ARBA00023015"/>
    </source>
</evidence>
<dbReference type="GO" id="GO:0003700">
    <property type="term" value="F:DNA-binding transcription factor activity"/>
    <property type="evidence" value="ECO:0007669"/>
    <property type="project" value="InterPro"/>
</dbReference>
<dbReference type="InterPro" id="IPR036388">
    <property type="entry name" value="WH-like_DNA-bd_sf"/>
</dbReference>
<dbReference type="SUPFAM" id="SSF53850">
    <property type="entry name" value="Periplasmic binding protein-like II"/>
    <property type="match status" value="1"/>
</dbReference>
<dbReference type="Gene3D" id="3.40.190.290">
    <property type="match status" value="1"/>
</dbReference>
<keyword evidence="7" id="KW-1185">Reference proteome</keyword>
<evidence type="ECO:0000256" key="1">
    <source>
        <dbReference type="ARBA" id="ARBA00009437"/>
    </source>
</evidence>
<dbReference type="CDD" id="cd05466">
    <property type="entry name" value="PBP2_LTTR_substrate"/>
    <property type="match status" value="1"/>
</dbReference>
<comment type="similarity">
    <text evidence="1">Belongs to the LysR transcriptional regulatory family.</text>
</comment>
<dbReference type="RefSeq" id="WP_092501534.1">
    <property type="nucleotide sequence ID" value="NZ_LT629695.1"/>
</dbReference>
<dbReference type="AlphaFoldDB" id="A0A1G7ZVH6"/>
<dbReference type="InterPro" id="IPR005119">
    <property type="entry name" value="LysR_subst-bd"/>
</dbReference>
<dbReference type="OrthoDB" id="4131546at2"/>
<keyword evidence="3 6" id="KW-0238">DNA-binding</keyword>
<dbReference type="PANTHER" id="PTHR30346:SF29">
    <property type="entry name" value="LYSR SUBSTRATE-BINDING"/>
    <property type="match status" value="1"/>
</dbReference>
<dbReference type="Pfam" id="PF03466">
    <property type="entry name" value="LysR_substrate"/>
    <property type="match status" value="1"/>
</dbReference>
<evidence type="ECO:0000256" key="3">
    <source>
        <dbReference type="ARBA" id="ARBA00023125"/>
    </source>
</evidence>
<dbReference type="Proteomes" id="UP000198822">
    <property type="component" value="Chromosome I"/>
</dbReference>
<dbReference type="GO" id="GO:0032993">
    <property type="term" value="C:protein-DNA complex"/>
    <property type="evidence" value="ECO:0007669"/>
    <property type="project" value="TreeGrafter"/>
</dbReference>
<accession>A0A1G7ZVH6</accession>
<dbReference type="Gene3D" id="1.10.10.10">
    <property type="entry name" value="Winged helix-like DNA-binding domain superfamily/Winged helix DNA-binding domain"/>
    <property type="match status" value="1"/>
</dbReference>
<reference evidence="7" key="1">
    <citation type="submission" date="2016-10" db="EMBL/GenBank/DDBJ databases">
        <authorList>
            <person name="Varghese N."/>
            <person name="Submissions S."/>
        </authorList>
    </citation>
    <scope>NUCLEOTIDE SEQUENCE [LARGE SCALE GENOMIC DNA]</scope>
    <source>
        <strain evidence="7">DSM 22002</strain>
    </source>
</reference>
<organism evidence="6 7">
    <name type="scientific">Agrococcus jejuensis</name>
    <dbReference type="NCBI Taxonomy" id="399736"/>
    <lineage>
        <taxon>Bacteria</taxon>
        <taxon>Bacillati</taxon>
        <taxon>Actinomycetota</taxon>
        <taxon>Actinomycetes</taxon>
        <taxon>Micrococcales</taxon>
        <taxon>Microbacteriaceae</taxon>
        <taxon>Agrococcus</taxon>
    </lineage>
</organism>
<sequence length="305" mass="32091">MDPIHLRLLRELATRGSVAAVAAAQHVSASAVSQQLAVLQSRSPVPLTMRRGRVLVLTPAGEALAAAGVRVEEALVGAREAVGAFVDDVERPVRVSAFHSAGLMLFGPLLRAVEGGPSLLLTDADVANRDFPALTLDHDVVVAHRLSHDAEWPRDRVVTTPLLAEPLVIAMPTTHRLAGRDRLTAADLADEPWVSVHEGFPLAGVIAHVGAVAGRPPRILHRINDFSVTAEVVRAGAAIAIMPSVAGQPLATDGLVLRRLDDVDLVRHVDALSRPDALASAAVRRTLEALVDVAGRALDATPATT</sequence>
<dbReference type="STRING" id="399736.SAMN04489720_0130"/>
<dbReference type="EMBL" id="LT629695">
    <property type="protein sequence ID" value="SDH12643.1"/>
    <property type="molecule type" value="Genomic_DNA"/>
</dbReference>
<dbReference type="PROSITE" id="PS50931">
    <property type="entry name" value="HTH_LYSR"/>
    <property type="match status" value="1"/>
</dbReference>